<protein>
    <submittedName>
        <fullName evidence="5">GTPase IMAP family member 4</fullName>
    </submittedName>
</protein>
<dbReference type="EMBL" id="KB100235">
    <property type="protein sequence ID" value="ELK37612.1"/>
    <property type="molecule type" value="Genomic_DNA"/>
</dbReference>
<feature type="domain" description="AIG1-type G" evidence="4">
    <location>
        <begin position="111"/>
        <end position="207"/>
    </location>
</feature>
<evidence type="ECO:0000256" key="2">
    <source>
        <dbReference type="ARBA" id="ARBA00022741"/>
    </source>
</evidence>
<dbReference type="InterPro" id="IPR045058">
    <property type="entry name" value="GIMA/IAN/Toc"/>
</dbReference>
<sequence length="207" mass="22786">MVAVRRVKEVFGAEAMRHVVVLFTRKDDLGDGSLEDYVAKMDNHSLRSLIQECGKRYCGLNNQATGEEQREQLEKLMAVVKKLERDNQSKFYTNDLFHDAEMFQTGLGNQDSQLLLVLVGKTGAGKSATGNSILGKQAFHSSIAAKSITKFCQKQSSMWNGREIVFMDTPGIFDTEVPESDAGKEIANCILLTSSGPHAMLLVVPLG</sequence>
<dbReference type="Pfam" id="PF04548">
    <property type="entry name" value="AIG1"/>
    <property type="match status" value="2"/>
</dbReference>
<keyword evidence="2" id="KW-0547">Nucleotide-binding</keyword>
<keyword evidence="3" id="KW-0342">GTP-binding</keyword>
<proteinExistence type="inferred from homology"/>
<dbReference type="PANTHER" id="PTHR10903:SF182">
    <property type="entry name" value="GTPASE IMAP FAMILY MEMBER 4"/>
    <property type="match status" value="1"/>
</dbReference>
<dbReference type="PANTHER" id="PTHR10903">
    <property type="entry name" value="GTPASE, IMAP FAMILY MEMBER-RELATED"/>
    <property type="match status" value="1"/>
</dbReference>
<dbReference type="SUPFAM" id="SSF52540">
    <property type="entry name" value="P-loop containing nucleoside triphosphate hydrolases"/>
    <property type="match status" value="1"/>
</dbReference>
<evidence type="ECO:0000259" key="4">
    <source>
        <dbReference type="PROSITE" id="PS51720"/>
    </source>
</evidence>
<evidence type="ECO:0000313" key="5">
    <source>
        <dbReference type="EMBL" id="ELK37612.1"/>
    </source>
</evidence>
<organism evidence="5 6">
    <name type="scientific">Myotis davidii</name>
    <name type="common">David's myotis</name>
    <dbReference type="NCBI Taxonomy" id="225400"/>
    <lineage>
        <taxon>Eukaryota</taxon>
        <taxon>Metazoa</taxon>
        <taxon>Chordata</taxon>
        <taxon>Craniata</taxon>
        <taxon>Vertebrata</taxon>
        <taxon>Euteleostomi</taxon>
        <taxon>Mammalia</taxon>
        <taxon>Eutheria</taxon>
        <taxon>Laurasiatheria</taxon>
        <taxon>Chiroptera</taxon>
        <taxon>Yangochiroptera</taxon>
        <taxon>Vespertilionidae</taxon>
        <taxon>Myotis</taxon>
    </lineage>
</organism>
<evidence type="ECO:0000313" key="6">
    <source>
        <dbReference type="Proteomes" id="UP000010556"/>
    </source>
</evidence>
<dbReference type="AlphaFoldDB" id="L5MH34"/>
<dbReference type="InterPro" id="IPR027417">
    <property type="entry name" value="P-loop_NTPase"/>
</dbReference>
<feature type="domain" description="AIG1-type G" evidence="4">
    <location>
        <begin position="1"/>
        <end position="101"/>
    </location>
</feature>
<gene>
    <name evidence="5" type="ORF">MDA_GLEAN10000472</name>
</gene>
<evidence type="ECO:0000256" key="3">
    <source>
        <dbReference type="ARBA" id="ARBA00023134"/>
    </source>
</evidence>
<comment type="similarity">
    <text evidence="1">Belongs to the TRAFAC class TrmE-Era-EngA-EngB-Septin-like GTPase superfamily. AIG1/Toc34/Toc159-like paraseptin GTPase family. IAN subfamily.</text>
</comment>
<dbReference type="Proteomes" id="UP000010556">
    <property type="component" value="Unassembled WGS sequence"/>
</dbReference>
<keyword evidence="6" id="KW-1185">Reference proteome</keyword>
<dbReference type="GO" id="GO:0005525">
    <property type="term" value="F:GTP binding"/>
    <property type="evidence" value="ECO:0007669"/>
    <property type="project" value="UniProtKB-KW"/>
</dbReference>
<dbReference type="InterPro" id="IPR006703">
    <property type="entry name" value="G_AIG1"/>
</dbReference>
<accession>L5MH34</accession>
<dbReference type="PROSITE" id="PS51720">
    <property type="entry name" value="G_AIG1"/>
    <property type="match status" value="2"/>
</dbReference>
<reference evidence="6" key="1">
    <citation type="journal article" date="2013" name="Science">
        <title>Comparative analysis of bat genomes provides insight into the evolution of flight and immunity.</title>
        <authorList>
            <person name="Zhang G."/>
            <person name="Cowled C."/>
            <person name="Shi Z."/>
            <person name="Huang Z."/>
            <person name="Bishop-Lilly K.A."/>
            <person name="Fang X."/>
            <person name="Wynne J.W."/>
            <person name="Xiong Z."/>
            <person name="Baker M.L."/>
            <person name="Zhao W."/>
            <person name="Tachedjian M."/>
            <person name="Zhu Y."/>
            <person name="Zhou P."/>
            <person name="Jiang X."/>
            <person name="Ng J."/>
            <person name="Yang L."/>
            <person name="Wu L."/>
            <person name="Xiao J."/>
            <person name="Feng Y."/>
            <person name="Chen Y."/>
            <person name="Sun X."/>
            <person name="Zhang Y."/>
            <person name="Marsh G.A."/>
            <person name="Crameri G."/>
            <person name="Broder C.C."/>
            <person name="Frey K.G."/>
            <person name="Wang L.F."/>
            <person name="Wang J."/>
        </authorList>
    </citation>
    <scope>NUCLEOTIDE SEQUENCE [LARGE SCALE GENOMIC DNA]</scope>
</reference>
<name>L5MH34_MYODS</name>
<dbReference type="Gene3D" id="3.40.50.300">
    <property type="entry name" value="P-loop containing nucleotide triphosphate hydrolases"/>
    <property type="match status" value="2"/>
</dbReference>
<evidence type="ECO:0000256" key="1">
    <source>
        <dbReference type="ARBA" id="ARBA00008535"/>
    </source>
</evidence>